<evidence type="ECO:0000256" key="11">
    <source>
        <dbReference type="ARBA" id="ARBA00023136"/>
    </source>
</evidence>
<dbReference type="Gene3D" id="3.30.565.10">
    <property type="entry name" value="Histidine kinase-like ATPase, C-terminal domain"/>
    <property type="match status" value="1"/>
</dbReference>
<keyword evidence="10" id="KW-0902">Two-component regulatory system</keyword>
<keyword evidence="7 13" id="KW-0812">Transmembrane</keyword>
<evidence type="ECO:0000256" key="7">
    <source>
        <dbReference type="ARBA" id="ARBA00022692"/>
    </source>
</evidence>
<dbReference type="CDD" id="cd06225">
    <property type="entry name" value="HAMP"/>
    <property type="match status" value="1"/>
</dbReference>
<dbReference type="RefSeq" id="WP_143533920.1">
    <property type="nucleotide sequence ID" value="NZ_CP007514.1"/>
</dbReference>
<dbReference type="InterPro" id="IPR036890">
    <property type="entry name" value="HATPase_C_sf"/>
</dbReference>
<dbReference type="GO" id="GO:0000155">
    <property type="term" value="F:phosphorelay sensor kinase activity"/>
    <property type="evidence" value="ECO:0007669"/>
    <property type="project" value="InterPro"/>
</dbReference>
<evidence type="ECO:0000256" key="1">
    <source>
        <dbReference type="ARBA" id="ARBA00000085"/>
    </source>
</evidence>
<feature type="domain" description="Histidine kinase" evidence="14">
    <location>
        <begin position="147"/>
        <end position="364"/>
    </location>
</feature>
<dbReference type="InterPro" id="IPR005467">
    <property type="entry name" value="His_kinase_dom"/>
</dbReference>
<dbReference type="Proteomes" id="UP001281130">
    <property type="component" value="Unassembled WGS sequence"/>
</dbReference>
<dbReference type="AlphaFoldDB" id="A0A023X3R1"/>
<feature type="transmembrane region" description="Helical" evidence="13">
    <location>
        <begin position="66"/>
        <end position="86"/>
    </location>
</feature>
<dbReference type="SMART" id="SM00387">
    <property type="entry name" value="HATPase_c"/>
    <property type="match status" value="1"/>
</dbReference>
<dbReference type="HOGENOM" id="CLU_000445_89_3_11"/>
<reference evidence="17" key="2">
    <citation type="submission" date="2023-11" db="EMBL/GenBank/DDBJ databases">
        <title>MicrobeMod: A computational toolkit for identifying prokaryotic methylation and restriction-modification with nanopore sequencing.</title>
        <authorList>
            <person name="Crits-Christoph A."/>
            <person name="Kang S.C."/>
            <person name="Lee H."/>
            <person name="Ostrov N."/>
        </authorList>
    </citation>
    <scope>NUCLEOTIDE SEQUENCE</scope>
    <source>
        <strain evidence="17">ATCC 51242</strain>
    </source>
</reference>
<evidence type="ECO:0000313" key="17">
    <source>
        <dbReference type="EMBL" id="MDX5894042.1"/>
    </source>
</evidence>
<dbReference type="Pfam" id="PF00672">
    <property type="entry name" value="HAMP"/>
    <property type="match status" value="1"/>
</dbReference>
<feature type="transmembrane region" description="Helical" evidence="13">
    <location>
        <begin position="24"/>
        <end position="46"/>
    </location>
</feature>
<dbReference type="Pfam" id="PF00512">
    <property type="entry name" value="HisKA"/>
    <property type="match status" value="1"/>
</dbReference>
<dbReference type="Gene3D" id="6.10.340.10">
    <property type="match status" value="1"/>
</dbReference>
<protein>
    <recommendedName>
        <fullName evidence="4">histidine kinase</fullName>
        <ecNumber evidence="4">2.7.13.3</ecNumber>
    </recommendedName>
</protein>
<evidence type="ECO:0000313" key="18">
    <source>
        <dbReference type="Proteomes" id="UP000025229"/>
    </source>
</evidence>
<dbReference type="PRINTS" id="PR00344">
    <property type="entry name" value="BCTRLSENSOR"/>
</dbReference>
<evidence type="ECO:0000256" key="4">
    <source>
        <dbReference type="ARBA" id="ARBA00012438"/>
    </source>
</evidence>
<feature type="domain" description="HAMP" evidence="15">
    <location>
        <begin position="87"/>
        <end position="139"/>
    </location>
</feature>
<evidence type="ECO:0000256" key="5">
    <source>
        <dbReference type="ARBA" id="ARBA00022553"/>
    </source>
</evidence>
<dbReference type="OrthoDB" id="9786919at2"/>
<reference evidence="16 18" key="1">
    <citation type="submission" date="2014-03" db="EMBL/GenBank/DDBJ databases">
        <title>Complete genome sequence of the Radio-Resistant Rubrobacter radiotolerans RSPS-4.</title>
        <authorList>
            <person name="Egas C.C."/>
            <person name="Barroso C.C."/>
            <person name="Froufe H.J.C."/>
            <person name="Pacheco J.J."/>
            <person name="Albuquerque L.L."/>
            <person name="da Costa M.M.S."/>
        </authorList>
    </citation>
    <scope>NUCLEOTIDE SEQUENCE [LARGE SCALE GENOMIC DNA]</scope>
    <source>
        <strain evidence="16 18">RSPS-4</strain>
    </source>
</reference>
<proteinExistence type="predicted"/>
<dbReference type="GO" id="GO:0005886">
    <property type="term" value="C:plasma membrane"/>
    <property type="evidence" value="ECO:0007669"/>
    <property type="project" value="UniProtKB-SubCell"/>
</dbReference>
<keyword evidence="18" id="KW-1185">Reference proteome</keyword>
<keyword evidence="6" id="KW-0808">Transferase</keyword>
<dbReference type="InterPro" id="IPR004358">
    <property type="entry name" value="Sig_transdc_His_kin-like_C"/>
</dbReference>
<dbReference type="PROSITE" id="PS50885">
    <property type="entry name" value="HAMP"/>
    <property type="match status" value="1"/>
</dbReference>
<dbReference type="GO" id="GO:0005509">
    <property type="term" value="F:calcium ion binding"/>
    <property type="evidence" value="ECO:0007669"/>
    <property type="project" value="UniProtKB-ARBA"/>
</dbReference>
<accession>A0A023X3R1</accession>
<dbReference type="KEGG" id="rrd:RradSPS_1352"/>
<dbReference type="Gene3D" id="1.10.287.130">
    <property type="match status" value="1"/>
</dbReference>
<name>A0A023X3R1_RUBRA</name>
<dbReference type="InterPro" id="IPR036097">
    <property type="entry name" value="HisK_dim/P_sf"/>
</dbReference>
<comment type="cofactor">
    <cofactor evidence="2">
        <name>a divalent metal cation</name>
        <dbReference type="ChEBI" id="CHEBI:60240"/>
    </cofactor>
</comment>
<evidence type="ECO:0000256" key="3">
    <source>
        <dbReference type="ARBA" id="ARBA00004236"/>
    </source>
</evidence>
<dbReference type="PROSITE" id="PS50109">
    <property type="entry name" value="HIS_KIN"/>
    <property type="match status" value="1"/>
</dbReference>
<dbReference type="InterPro" id="IPR003660">
    <property type="entry name" value="HAMP_dom"/>
</dbReference>
<evidence type="ECO:0000256" key="2">
    <source>
        <dbReference type="ARBA" id="ARBA00001968"/>
    </source>
</evidence>
<dbReference type="CDD" id="cd00082">
    <property type="entry name" value="HisKA"/>
    <property type="match status" value="1"/>
</dbReference>
<dbReference type="SUPFAM" id="SSF47384">
    <property type="entry name" value="Homodimeric domain of signal transducing histidine kinase"/>
    <property type="match status" value="1"/>
</dbReference>
<sequence length="364" mass="39629">MSRRTGPLGRLVARVTSLPLRPKLFISHCLVALGTMVVFVLMTYLVNPQFALFLRQGGSLAAVVPYVLLAGLVSGLIAMAGSLFVASRITRPVTDMLSATRLISAGDYSERVPKQEDDELGRLSQSFNEMAEALEAAEYQRSEFISDTSHELKTPITTLQGYLEGLIDGVIEPSDDTWGLMYVEAERMRRLVDDLRQLSRAESETLTLHLESLDPVELADLASDGMRPLFTEKGVCLDAEHDPDLPPVRADRDRTLQVLANLLSNALRYTPKSGRVTVCVRSETPGSVAFQVSDSGAGVRPEDLPRLFDRFYRTEKSRSREGGGAGIGLAISRALVEAMGGRIRAESPGPGRGATFTFTLPTSG</sequence>
<evidence type="ECO:0000256" key="10">
    <source>
        <dbReference type="ARBA" id="ARBA00023012"/>
    </source>
</evidence>
<evidence type="ECO:0000256" key="13">
    <source>
        <dbReference type="SAM" id="Phobius"/>
    </source>
</evidence>
<comment type="subcellular location">
    <subcellularLocation>
        <location evidence="3">Cell membrane</location>
    </subcellularLocation>
</comment>
<gene>
    <name evidence="16" type="ORF">RradSPS_1352</name>
    <name evidence="17" type="ORF">SIL72_08375</name>
</gene>
<evidence type="ECO:0000313" key="16">
    <source>
        <dbReference type="EMBL" id="AHY46635.1"/>
    </source>
</evidence>
<dbReference type="eggNOG" id="COG5002">
    <property type="taxonomic scope" value="Bacteria"/>
</dbReference>
<dbReference type="Proteomes" id="UP000025229">
    <property type="component" value="Chromosome"/>
</dbReference>
<dbReference type="EMBL" id="JAWXXX010000001">
    <property type="protein sequence ID" value="MDX5894042.1"/>
    <property type="molecule type" value="Genomic_DNA"/>
</dbReference>
<dbReference type="SMART" id="SM00388">
    <property type="entry name" value="HisKA"/>
    <property type="match status" value="1"/>
</dbReference>
<dbReference type="PANTHER" id="PTHR43711:SF1">
    <property type="entry name" value="HISTIDINE KINASE 1"/>
    <property type="match status" value="1"/>
</dbReference>
<keyword evidence="11 13" id="KW-0472">Membrane</keyword>
<dbReference type="SUPFAM" id="SSF55874">
    <property type="entry name" value="ATPase domain of HSP90 chaperone/DNA topoisomerase II/histidine kinase"/>
    <property type="match status" value="1"/>
</dbReference>
<dbReference type="InterPro" id="IPR003594">
    <property type="entry name" value="HATPase_dom"/>
</dbReference>
<dbReference type="EMBL" id="CP007514">
    <property type="protein sequence ID" value="AHY46635.1"/>
    <property type="molecule type" value="Genomic_DNA"/>
</dbReference>
<dbReference type="InterPro" id="IPR050736">
    <property type="entry name" value="Sensor_HK_Regulatory"/>
</dbReference>
<dbReference type="Pfam" id="PF02518">
    <property type="entry name" value="HATPase_c"/>
    <property type="match status" value="1"/>
</dbReference>
<dbReference type="STRING" id="42256.RradSPS_1352"/>
<evidence type="ECO:0000259" key="14">
    <source>
        <dbReference type="PROSITE" id="PS50109"/>
    </source>
</evidence>
<feature type="region of interest" description="Disordered" evidence="12">
    <location>
        <begin position="343"/>
        <end position="364"/>
    </location>
</feature>
<evidence type="ECO:0000256" key="12">
    <source>
        <dbReference type="SAM" id="MobiDB-lite"/>
    </source>
</evidence>
<dbReference type="InterPro" id="IPR003661">
    <property type="entry name" value="HisK_dim/P_dom"/>
</dbReference>
<keyword evidence="5" id="KW-0597">Phosphoprotein</keyword>
<keyword evidence="8 16" id="KW-0418">Kinase</keyword>
<dbReference type="FunFam" id="3.30.565.10:FF:000006">
    <property type="entry name" value="Sensor histidine kinase WalK"/>
    <property type="match status" value="1"/>
</dbReference>
<organism evidence="16 18">
    <name type="scientific">Rubrobacter radiotolerans</name>
    <name type="common">Arthrobacter radiotolerans</name>
    <dbReference type="NCBI Taxonomy" id="42256"/>
    <lineage>
        <taxon>Bacteria</taxon>
        <taxon>Bacillati</taxon>
        <taxon>Actinomycetota</taxon>
        <taxon>Rubrobacteria</taxon>
        <taxon>Rubrobacterales</taxon>
        <taxon>Rubrobacteraceae</taxon>
        <taxon>Rubrobacter</taxon>
    </lineage>
</organism>
<dbReference type="SUPFAM" id="SSF158472">
    <property type="entry name" value="HAMP domain-like"/>
    <property type="match status" value="1"/>
</dbReference>
<evidence type="ECO:0000256" key="9">
    <source>
        <dbReference type="ARBA" id="ARBA00022989"/>
    </source>
</evidence>
<dbReference type="SMART" id="SM00304">
    <property type="entry name" value="HAMP"/>
    <property type="match status" value="1"/>
</dbReference>
<dbReference type="EC" id="2.7.13.3" evidence="4"/>
<comment type="catalytic activity">
    <reaction evidence="1">
        <text>ATP + protein L-histidine = ADP + protein N-phospho-L-histidine.</text>
        <dbReference type="EC" id="2.7.13.3"/>
    </reaction>
</comment>
<evidence type="ECO:0000256" key="6">
    <source>
        <dbReference type="ARBA" id="ARBA00022679"/>
    </source>
</evidence>
<dbReference type="PANTHER" id="PTHR43711">
    <property type="entry name" value="TWO-COMPONENT HISTIDINE KINASE"/>
    <property type="match status" value="1"/>
</dbReference>
<keyword evidence="9 13" id="KW-1133">Transmembrane helix</keyword>
<dbReference type="FunFam" id="1.10.287.130:FF:000001">
    <property type="entry name" value="Two-component sensor histidine kinase"/>
    <property type="match status" value="1"/>
</dbReference>
<evidence type="ECO:0000259" key="15">
    <source>
        <dbReference type="PROSITE" id="PS50885"/>
    </source>
</evidence>
<evidence type="ECO:0000256" key="8">
    <source>
        <dbReference type="ARBA" id="ARBA00022777"/>
    </source>
</evidence>